<reference evidence="5 6" key="1">
    <citation type="submission" date="2024-10" db="EMBL/GenBank/DDBJ databases">
        <authorList>
            <person name="Kim D."/>
        </authorList>
    </citation>
    <scope>NUCLEOTIDE SEQUENCE [LARGE SCALE GENOMIC DNA]</scope>
    <source>
        <strain evidence="5">BH-2024</strain>
    </source>
</reference>
<keyword evidence="1 3" id="KW-0863">Zinc-finger</keyword>
<keyword evidence="1 3" id="KW-0479">Metal-binding</keyword>
<dbReference type="GO" id="GO:0008270">
    <property type="term" value="F:zinc ion binding"/>
    <property type="evidence" value="ECO:0007669"/>
    <property type="project" value="UniProtKB-KW"/>
</dbReference>
<dbReference type="InterPro" id="IPR013083">
    <property type="entry name" value="Znf_RING/FYVE/PHD"/>
</dbReference>
<evidence type="ECO:0000256" key="3">
    <source>
        <dbReference type="PROSITE-ProRule" id="PRU00175"/>
    </source>
</evidence>
<evidence type="ECO:0000313" key="6">
    <source>
        <dbReference type="Proteomes" id="UP001620626"/>
    </source>
</evidence>
<protein>
    <recommendedName>
        <fullName evidence="4">RING-type domain-containing protein</fullName>
    </recommendedName>
</protein>
<keyword evidence="2" id="KW-0862">Zinc</keyword>
<evidence type="ECO:0000313" key="5">
    <source>
        <dbReference type="EMBL" id="KAL3091931.1"/>
    </source>
</evidence>
<organism evidence="5 6">
    <name type="scientific">Heterodera trifolii</name>
    <dbReference type="NCBI Taxonomy" id="157864"/>
    <lineage>
        <taxon>Eukaryota</taxon>
        <taxon>Metazoa</taxon>
        <taxon>Ecdysozoa</taxon>
        <taxon>Nematoda</taxon>
        <taxon>Chromadorea</taxon>
        <taxon>Rhabditida</taxon>
        <taxon>Tylenchina</taxon>
        <taxon>Tylenchomorpha</taxon>
        <taxon>Tylenchoidea</taxon>
        <taxon>Heteroderidae</taxon>
        <taxon>Heteroderinae</taxon>
        <taxon>Heterodera</taxon>
    </lineage>
</organism>
<dbReference type="EMBL" id="JBICBT010000939">
    <property type="protein sequence ID" value="KAL3091931.1"/>
    <property type="molecule type" value="Genomic_DNA"/>
</dbReference>
<dbReference type="AlphaFoldDB" id="A0ABD2JMU6"/>
<dbReference type="InterPro" id="IPR001841">
    <property type="entry name" value="Znf_RING"/>
</dbReference>
<evidence type="ECO:0000256" key="1">
    <source>
        <dbReference type="ARBA" id="ARBA00022771"/>
    </source>
</evidence>
<evidence type="ECO:0000259" key="4">
    <source>
        <dbReference type="PROSITE" id="PS50089"/>
    </source>
</evidence>
<comment type="caution">
    <text evidence="5">The sequence shown here is derived from an EMBL/GenBank/DDBJ whole genome shotgun (WGS) entry which is preliminary data.</text>
</comment>
<proteinExistence type="predicted"/>
<name>A0ABD2JMU6_9BILA</name>
<dbReference type="PROSITE" id="PS50089">
    <property type="entry name" value="ZF_RING_2"/>
    <property type="match status" value="1"/>
</dbReference>
<keyword evidence="6" id="KW-1185">Reference proteome</keyword>
<dbReference type="Gene3D" id="3.30.40.10">
    <property type="entry name" value="Zinc/RING finger domain, C3HC4 (zinc finger)"/>
    <property type="match status" value="1"/>
</dbReference>
<accession>A0ABD2JMU6</accession>
<gene>
    <name evidence="5" type="ORF">niasHT_028874</name>
</gene>
<dbReference type="SUPFAM" id="SSF57850">
    <property type="entry name" value="RING/U-box"/>
    <property type="match status" value="1"/>
</dbReference>
<feature type="domain" description="RING-type" evidence="4">
    <location>
        <begin position="45"/>
        <end position="86"/>
    </location>
</feature>
<evidence type="ECO:0000256" key="2">
    <source>
        <dbReference type="ARBA" id="ARBA00022833"/>
    </source>
</evidence>
<dbReference type="Proteomes" id="UP001620626">
    <property type="component" value="Unassembled WGS sequence"/>
</dbReference>
<sequence length="95" mass="10504">MGSPQTPFEAAVQPGGDSRSLFRWGAPEDGCKIPSKLFYPNKFGMCLCSIDEASFFGSCGHVGLCRSCLLYHLQNSPKPSQCPYCKALTNYYMQH</sequence>